<sequence>MRLPAPPVLLGFAALLCGDADAQAIHRCAGPDGVTIYSDRSCSALGAVELRAPATAADAGTARTRPDGRSAPPGCARRPNQLAAQLRAALDSGDVNRVAGLYDWTGTGQRDAERLMHRLSILARDTIGSVGLEDAAGLPLDPRQGDAATPPAGIRIDRVPTPLFRDPVQRFRLVQRAGCWWVRF</sequence>
<proteinExistence type="predicted"/>
<dbReference type="RefSeq" id="WP_377003649.1">
    <property type="nucleotide sequence ID" value="NZ_JBHSGG010000015.1"/>
</dbReference>
<evidence type="ECO:0000256" key="1">
    <source>
        <dbReference type="SAM" id="MobiDB-lite"/>
    </source>
</evidence>
<name>A0ABV9NGZ0_9GAMM</name>
<evidence type="ECO:0000313" key="2">
    <source>
        <dbReference type="EMBL" id="MFC4727637.1"/>
    </source>
</evidence>
<dbReference type="EMBL" id="JBHSGG010000015">
    <property type="protein sequence ID" value="MFC4727637.1"/>
    <property type="molecule type" value="Genomic_DNA"/>
</dbReference>
<reference evidence="3" key="1">
    <citation type="journal article" date="2019" name="Int. J. Syst. Evol. Microbiol.">
        <title>The Global Catalogue of Microorganisms (GCM) 10K type strain sequencing project: providing services to taxonomists for standard genome sequencing and annotation.</title>
        <authorList>
            <consortium name="The Broad Institute Genomics Platform"/>
            <consortium name="The Broad Institute Genome Sequencing Center for Infectious Disease"/>
            <person name="Wu L."/>
            <person name="Ma J."/>
        </authorList>
    </citation>
    <scope>NUCLEOTIDE SEQUENCE [LARGE SCALE GENOMIC DNA]</scope>
    <source>
        <strain evidence="3">CGMCC 1.13574</strain>
    </source>
</reference>
<keyword evidence="3" id="KW-1185">Reference proteome</keyword>
<comment type="caution">
    <text evidence="2">The sequence shown here is derived from an EMBL/GenBank/DDBJ whole genome shotgun (WGS) entry which is preliminary data.</text>
</comment>
<gene>
    <name evidence="2" type="ORF">ACFO3Q_05585</name>
</gene>
<evidence type="ECO:0000313" key="3">
    <source>
        <dbReference type="Proteomes" id="UP001595892"/>
    </source>
</evidence>
<evidence type="ECO:0008006" key="4">
    <source>
        <dbReference type="Google" id="ProtNLM"/>
    </source>
</evidence>
<organism evidence="2 3">
    <name type="scientific">Coralloluteibacterium thermophilum</name>
    <dbReference type="NCBI Taxonomy" id="2707049"/>
    <lineage>
        <taxon>Bacteria</taxon>
        <taxon>Pseudomonadati</taxon>
        <taxon>Pseudomonadota</taxon>
        <taxon>Gammaproteobacteria</taxon>
        <taxon>Lysobacterales</taxon>
        <taxon>Lysobacteraceae</taxon>
        <taxon>Coralloluteibacterium</taxon>
    </lineage>
</organism>
<protein>
    <recommendedName>
        <fullName evidence="4">DUF4124 domain-containing protein</fullName>
    </recommendedName>
</protein>
<feature type="region of interest" description="Disordered" evidence="1">
    <location>
        <begin position="55"/>
        <end position="77"/>
    </location>
</feature>
<accession>A0ABV9NGZ0</accession>
<dbReference type="Proteomes" id="UP001595892">
    <property type="component" value="Unassembled WGS sequence"/>
</dbReference>